<dbReference type="PROSITE" id="PS50004">
    <property type="entry name" value="C2"/>
    <property type="match status" value="1"/>
</dbReference>
<dbReference type="PANTHER" id="PTHR32246">
    <property type="entry name" value="INGRESSION PROTEIN FIC1"/>
    <property type="match status" value="1"/>
</dbReference>
<keyword evidence="3" id="KW-1185">Reference proteome</keyword>
<dbReference type="Proteomes" id="UP000029981">
    <property type="component" value="Chromosome 6"/>
</dbReference>
<dbReference type="AlphaFoldDB" id="A0A0A0KEB7"/>
<protein>
    <recommendedName>
        <fullName evidence="1">C2 domain-containing protein</fullName>
    </recommendedName>
</protein>
<reference evidence="2 3" key="1">
    <citation type="journal article" date="2009" name="Nat. Genet.">
        <title>The genome of the cucumber, Cucumis sativus L.</title>
        <authorList>
            <person name="Huang S."/>
            <person name="Li R."/>
            <person name="Zhang Z."/>
            <person name="Li L."/>
            <person name="Gu X."/>
            <person name="Fan W."/>
            <person name="Lucas W.J."/>
            <person name="Wang X."/>
            <person name="Xie B."/>
            <person name="Ni P."/>
            <person name="Ren Y."/>
            <person name="Zhu H."/>
            <person name="Li J."/>
            <person name="Lin K."/>
            <person name="Jin W."/>
            <person name="Fei Z."/>
            <person name="Li G."/>
            <person name="Staub J."/>
            <person name="Kilian A."/>
            <person name="van der Vossen E.A."/>
            <person name="Wu Y."/>
            <person name="Guo J."/>
            <person name="He J."/>
            <person name="Jia Z."/>
            <person name="Ren Y."/>
            <person name="Tian G."/>
            <person name="Lu Y."/>
            <person name="Ruan J."/>
            <person name="Qian W."/>
            <person name="Wang M."/>
            <person name="Huang Q."/>
            <person name="Li B."/>
            <person name="Xuan Z."/>
            <person name="Cao J."/>
            <person name="Asan"/>
            <person name="Wu Z."/>
            <person name="Zhang J."/>
            <person name="Cai Q."/>
            <person name="Bai Y."/>
            <person name="Zhao B."/>
            <person name="Han Y."/>
            <person name="Li Y."/>
            <person name="Li X."/>
            <person name="Wang S."/>
            <person name="Shi Q."/>
            <person name="Liu S."/>
            <person name="Cho W.K."/>
            <person name="Kim J.Y."/>
            <person name="Xu Y."/>
            <person name="Heller-Uszynska K."/>
            <person name="Miao H."/>
            <person name="Cheng Z."/>
            <person name="Zhang S."/>
            <person name="Wu J."/>
            <person name="Yang Y."/>
            <person name="Kang H."/>
            <person name="Li M."/>
            <person name="Liang H."/>
            <person name="Ren X."/>
            <person name="Shi Z."/>
            <person name="Wen M."/>
            <person name="Jian M."/>
            <person name="Yang H."/>
            <person name="Zhang G."/>
            <person name="Yang Z."/>
            <person name="Chen R."/>
            <person name="Liu S."/>
            <person name="Li J."/>
            <person name="Ma L."/>
            <person name="Liu H."/>
            <person name="Zhou Y."/>
            <person name="Zhao J."/>
            <person name="Fang X."/>
            <person name="Li G."/>
            <person name="Fang L."/>
            <person name="Li Y."/>
            <person name="Liu D."/>
            <person name="Zheng H."/>
            <person name="Zhang Y."/>
            <person name="Qin N."/>
            <person name="Li Z."/>
            <person name="Yang G."/>
            <person name="Yang S."/>
            <person name="Bolund L."/>
            <person name="Kristiansen K."/>
            <person name="Zheng H."/>
            <person name="Li S."/>
            <person name="Zhang X."/>
            <person name="Yang H."/>
            <person name="Wang J."/>
            <person name="Sun R."/>
            <person name="Zhang B."/>
            <person name="Jiang S."/>
            <person name="Wang J."/>
            <person name="Du Y."/>
            <person name="Li S."/>
        </authorList>
    </citation>
    <scope>NUCLEOTIDE SEQUENCE [LARGE SCALE GENOMIC DNA]</scope>
    <source>
        <strain evidence="3">cv. 9930</strain>
    </source>
</reference>
<dbReference type="EMBL" id="CM002927">
    <property type="protein sequence ID" value="KGN47184.1"/>
    <property type="molecule type" value="Genomic_DNA"/>
</dbReference>
<dbReference type="Pfam" id="PF00168">
    <property type="entry name" value="C2"/>
    <property type="match status" value="1"/>
</dbReference>
<proteinExistence type="predicted"/>
<dbReference type="Gene3D" id="2.60.40.150">
    <property type="entry name" value="C2 domain"/>
    <property type="match status" value="1"/>
</dbReference>
<reference evidence="2 3" key="3">
    <citation type="journal article" date="2010" name="BMC Genomics">
        <title>Transcriptome sequencing and comparative analysis of cucumber flowers with different sex types.</title>
        <authorList>
            <person name="Guo S."/>
            <person name="Zheng Y."/>
            <person name="Joung J.G."/>
            <person name="Liu S."/>
            <person name="Zhang Z."/>
            <person name="Crasta O.R."/>
            <person name="Sobral B.W."/>
            <person name="Xu Y."/>
            <person name="Huang S."/>
            <person name="Fei Z."/>
        </authorList>
    </citation>
    <scope>NUCLEOTIDE SEQUENCE [LARGE SCALE GENOMIC DNA]</scope>
    <source>
        <strain evidence="3">cv. 9930</strain>
    </source>
</reference>
<dbReference type="Gramene" id="KGN47184">
    <property type="protein sequence ID" value="KGN47184"/>
    <property type="gene ID" value="Csa_6G194680"/>
</dbReference>
<dbReference type="SMART" id="SM00239">
    <property type="entry name" value="C2"/>
    <property type="match status" value="1"/>
</dbReference>
<dbReference type="InterPro" id="IPR035892">
    <property type="entry name" value="C2_domain_sf"/>
</dbReference>
<feature type="domain" description="C2" evidence="1">
    <location>
        <begin position="1"/>
        <end position="117"/>
    </location>
</feature>
<sequence>MDLMSLEMCVESAEDLKKFDDDLSSKMKVYVVVSVTSGVFSEQRAQTNVDMEGGENPRWNFPMKFLIDLNAAKQDLKSLLTFTIKSETPQVHKSIGETKVRIVELLETVGEQKSMRYISRPIMDTLGQTTNARLNFIIKFNKIELHGSVTGEKISHLNEKVDQNENVKNNTASSEVAQDVAMKLTMCVVEGGVTGVSNVVAENLMKEFVEGSSSDTTATSIVETETFSDTSVVDESIDDSSSFLDIIYFFFFC</sequence>
<dbReference type="STRING" id="3659.A0A0A0KEB7"/>
<evidence type="ECO:0000313" key="3">
    <source>
        <dbReference type="Proteomes" id="UP000029981"/>
    </source>
</evidence>
<reference evidence="2 3" key="4">
    <citation type="journal article" date="2011" name="BMC Genomics">
        <title>RNA-Seq improves annotation of protein-coding genes in the cucumber genome.</title>
        <authorList>
            <person name="Li Z."/>
            <person name="Zhang Z."/>
            <person name="Yan P."/>
            <person name="Huang S."/>
            <person name="Fei Z."/>
            <person name="Lin K."/>
        </authorList>
    </citation>
    <scope>NUCLEOTIDE SEQUENCE [LARGE SCALE GENOMIC DNA]</scope>
    <source>
        <strain evidence="3">cv. 9930</strain>
    </source>
</reference>
<accession>A0A0A0KEB7</accession>
<evidence type="ECO:0000313" key="2">
    <source>
        <dbReference type="EMBL" id="KGN47184.1"/>
    </source>
</evidence>
<reference evidence="2 3" key="2">
    <citation type="journal article" date="2009" name="PLoS ONE">
        <title>An integrated genetic and cytogenetic map of the cucumber genome.</title>
        <authorList>
            <person name="Ren Y."/>
            <person name="Zhang Z."/>
            <person name="Liu J."/>
            <person name="Staub J.E."/>
            <person name="Han Y."/>
            <person name="Cheng Z."/>
            <person name="Li X."/>
            <person name="Lu J."/>
            <person name="Miao H."/>
            <person name="Kang H."/>
            <person name="Xie B."/>
            <person name="Gu X."/>
            <person name="Wang X."/>
            <person name="Du Y."/>
            <person name="Jin W."/>
            <person name="Huang S."/>
        </authorList>
    </citation>
    <scope>NUCLEOTIDE SEQUENCE [LARGE SCALE GENOMIC DNA]</scope>
    <source>
        <strain evidence="3">cv. 9930</strain>
    </source>
</reference>
<name>A0A0A0KEB7_CUCSA</name>
<evidence type="ECO:0000259" key="1">
    <source>
        <dbReference type="PROSITE" id="PS50004"/>
    </source>
</evidence>
<dbReference type="SUPFAM" id="SSF49562">
    <property type="entry name" value="C2 domain (Calcium/lipid-binding domain, CaLB)"/>
    <property type="match status" value="1"/>
</dbReference>
<dbReference type="PANTHER" id="PTHR32246:SF173">
    <property type="entry name" value="C2 DOMAIN-CONTAINING PROTEIN"/>
    <property type="match status" value="1"/>
</dbReference>
<dbReference type="InterPro" id="IPR000008">
    <property type="entry name" value="C2_dom"/>
</dbReference>
<organism evidence="2 3">
    <name type="scientific">Cucumis sativus</name>
    <name type="common">Cucumber</name>
    <dbReference type="NCBI Taxonomy" id="3659"/>
    <lineage>
        <taxon>Eukaryota</taxon>
        <taxon>Viridiplantae</taxon>
        <taxon>Streptophyta</taxon>
        <taxon>Embryophyta</taxon>
        <taxon>Tracheophyta</taxon>
        <taxon>Spermatophyta</taxon>
        <taxon>Magnoliopsida</taxon>
        <taxon>eudicotyledons</taxon>
        <taxon>Gunneridae</taxon>
        <taxon>Pentapetalae</taxon>
        <taxon>rosids</taxon>
        <taxon>fabids</taxon>
        <taxon>Cucurbitales</taxon>
        <taxon>Cucurbitaceae</taxon>
        <taxon>Benincaseae</taxon>
        <taxon>Cucumis</taxon>
    </lineage>
</organism>
<gene>
    <name evidence="2" type="ORF">Csa_6G194680</name>
</gene>